<keyword evidence="7 8" id="KW-0472">Membrane</keyword>
<feature type="transmembrane region" description="Helical" evidence="8">
    <location>
        <begin position="271"/>
        <end position="291"/>
    </location>
</feature>
<comment type="subcellular location">
    <subcellularLocation>
        <location evidence="1">Cell membrane</location>
        <topology evidence="1">Multi-pass membrane protein</topology>
    </subcellularLocation>
</comment>
<evidence type="ECO:0000256" key="8">
    <source>
        <dbReference type="SAM" id="Phobius"/>
    </source>
</evidence>
<gene>
    <name evidence="10" type="primary">rarD</name>
    <name evidence="10" type="ORF">GRI42_07275</name>
</gene>
<feature type="transmembrane region" description="Helical" evidence="8">
    <location>
        <begin position="75"/>
        <end position="96"/>
    </location>
</feature>
<dbReference type="OrthoDB" id="369870at2"/>
<organism evidence="10 11">
    <name type="scientific">Qipengyuania gaetbuli</name>
    <dbReference type="NCBI Taxonomy" id="266952"/>
    <lineage>
        <taxon>Bacteria</taxon>
        <taxon>Pseudomonadati</taxon>
        <taxon>Pseudomonadota</taxon>
        <taxon>Alphaproteobacteria</taxon>
        <taxon>Sphingomonadales</taxon>
        <taxon>Erythrobacteraceae</taxon>
        <taxon>Qipengyuania</taxon>
    </lineage>
</organism>
<keyword evidence="11" id="KW-1185">Reference proteome</keyword>
<sequence length="300" mass="32191">MDTTASDQRRSGLLSAFSAYLIWGFLPLYLILVREVPAFEFVGWRILWTLPLCLVIVAARKQIDQLVRAFATPKVMLLLLASATLIAVNWVVYVWAIQQGNVYAASLGYYINPLVNVLLGTLVLGERLSRAQWIAVGLAAVGVSLLLAGALTTLWISLTLALSFGTYGLIRKQVDVGALPGLTIESILLTVPAAGVAWYYAGTPAGSSFTQSYGLAAAIMLGGALTAFPLLLFAIAARKLPYSTLGFIQFLAPSIVFVLGLTVFGEQLKPAQAACFACIWAAAAIFVWDLWSRSRTPAAS</sequence>
<keyword evidence="3" id="KW-0813">Transport</keyword>
<dbReference type="InterPro" id="IPR000620">
    <property type="entry name" value="EamA_dom"/>
</dbReference>
<dbReference type="PANTHER" id="PTHR22911:SF137">
    <property type="entry name" value="SOLUTE CARRIER FAMILY 35 MEMBER G2-RELATED"/>
    <property type="match status" value="1"/>
</dbReference>
<evidence type="ECO:0000313" key="10">
    <source>
        <dbReference type="EMBL" id="MXO51102.1"/>
    </source>
</evidence>
<feature type="transmembrane region" description="Helical" evidence="8">
    <location>
        <begin position="44"/>
        <end position="63"/>
    </location>
</feature>
<keyword evidence="5 8" id="KW-0812">Transmembrane</keyword>
<protein>
    <submittedName>
        <fullName evidence="10">EamA family transporter RarD</fullName>
    </submittedName>
</protein>
<keyword evidence="6 8" id="KW-1133">Transmembrane helix</keyword>
<feature type="transmembrane region" description="Helical" evidence="8">
    <location>
        <begin position="213"/>
        <end position="235"/>
    </location>
</feature>
<dbReference type="GO" id="GO:0005886">
    <property type="term" value="C:plasma membrane"/>
    <property type="evidence" value="ECO:0007669"/>
    <property type="project" value="UniProtKB-SubCell"/>
</dbReference>
<comment type="caution">
    <text evidence="10">The sequence shown here is derived from an EMBL/GenBank/DDBJ whole genome shotgun (WGS) entry which is preliminary data.</text>
</comment>
<evidence type="ECO:0000313" key="11">
    <source>
        <dbReference type="Proteomes" id="UP000444185"/>
    </source>
</evidence>
<accession>A0A844Y1W7</accession>
<dbReference type="InterPro" id="IPR037185">
    <property type="entry name" value="EmrE-like"/>
</dbReference>
<evidence type="ECO:0000256" key="3">
    <source>
        <dbReference type="ARBA" id="ARBA00022448"/>
    </source>
</evidence>
<feature type="transmembrane region" description="Helical" evidence="8">
    <location>
        <begin position="102"/>
        <end position="124"/>
    </location>
</feature>
<dbReference type="EMBL" id="WTYF01000004">
    <property type="protein sequence ID" value="MXO51102.1"/>
    <property type="molecule type" value="Genomic_DNA"/>
</dbReference>
<evidence type="ECO:0000259" key="9">
    <source>
        <dbReference type="Pfam" id="PF00892"/>
    </source>
</evidence>
<feature type="transmembrane region" description="Helical" evidence="8">
    <location>
        <begin position="182"/>
        <end position="201"/>
    </location>
</feature>
<proteinExistence type="inferred from homology"/>
<dbReference type="InterPro" id="IPR004626">
    <property type="entry name" value="RarD"/>
</dbReference>
<dbReference type="NCBIfam" id="TIGR00688">
    <property type="entry name" value="rarD"/>
    <property type="match status" value="1"/>
</dbReference>
<dbReference type="SUPFAM" id="SSF103481">
    <property type="entry name" value="Multidrug resistance efflux transporter EmrE"/>
    <property type="match status" value="2"/>
</dbReference>
<dbReference type="Proteomes" id="UP000444185">
    <property type="component" value="Unassembled WGS sequence"/>
</dbReference>
<dbReference type="RefSeq" id="WP_160607629.1">
    <property type="nucleotide sequence ID" value="NZ_JAHVHS010000002.1"/>
</dbReference>
<feature type="transmembrane region" description="Helical" evidence="8">
    <location>
        <begin position="12"/>
        <end position="32"/>
    </location>
</feature>
<evidence type="ECO:0000256" key="4">
    <source>
        <dbReference type="ARBA" id="ARBA00022475"/>
    </source>
</evidence>
<keyword evidence="4" id="KW-1003">Cell membrane</keyword>
<feature type="transmembrane region" description="Helical" evidence="8">
    <location>
        <begin position="131"/>
        <end position="148"/>
    </location>
</feature>
<reference evidence="10 11" key="1">
    <citation type="submission" date="2019-12" db="EMBL/GenBank/DDBJ databases">
        <title>Genomic-based taxomic classification of the family Erythrobacteraceae.</title>
        <authorList>
            <person name="Xu L."/>
        </authorList>
    </citation>
    <scope>NUCLEOTIDE SEQUENCE [LARGE SCALE GENOMIC DNA]</scope>
    <source>
        <strain evidence="10 11">DSM 16225</strain>
    </source>
</reference>
<evidence type="ECO:0000256" key="1">
    <source>
        <dbReference type="ARBA" id="ARBA00004651"/>
    </source>
</evidence>
<dbReference type="Pfam" id="PF00892">
    <property type="entry name" value="EamA"/>
    <property type="match status" value="1"/>
</dbReference>
<dbReference type="AlphaFoldDB" id="A0A844Y1W7"/>
<evidence type="ECO:0000256" key="6">
    <source>
        <dbReference type="ARBA" id="ARBA00022989"/>
    </source>
</evidence>
<evidence type="ECO:0000256" key="5">
    <source>
        <dbReference type="ARBA" id="ARBA00022692"/>
    </source>
</evidence>
<feature type="transmembrane region" description="Helical" evidence="8">
    <location>
        <begin position="247"/>
        <end position="265"/>
    </location>
</feature>
<dbReference type="PANTHER" id="PTHR22911">
    <property type="entry name" value="ACYL-MALONYL CONDENSING ENZYME-RELATED"/>
    <property type="match status" value="1"/>
</dbReference>
<feature type="domain" description="EamA" evidence="9">
    <location>
        <begin position="11"/>
        <end position="147"/>
    </location>
</feature>
<name>A0A844Y1W7_9SPHN</name>
<evidence type="ECO:0000256" key="2">
    <source>
        <dbReference type="ARBA" id="ARBA00007362"/>
    </source>
</evidence>
<comment type="similarity">
    <text evidence="2">Belongs to the EamA transporter family.</text>
</comment>
<evidence type="ECO:0000256" key="7">
    <source>
        <dbReference type="ARBA" id="ARBA00023136"/>
    </source>
</evidence>